<keyword evidence="3" id="KW-1185">Reference proteome</keyword>
<protein>
    <submittedName>
        <fullName evidence="1">Uncharacterized protein</fullName>
    </submittedName>
</protein>
<dbReference type="EMBL" id="CAJOBC010001272">
    <property type="protein sequence ID" value="CAF3668284.1"/>
    <property type="molecule type" value="Genomic_DNA"/>
</dbReference>
<dbReference type="Proteomes" id="UP000681722">
    <property type="component" value="Unassembled WGS sequence"/>
</dbReference>
<name>A0A813YCG2_9BILA</name>
<reference evidence="1" key="1">
    <citation type="submission" date="2021-02" db="EMBL/GenBank/DDBJ databases">
        <authorList>
            <person name="Nowell W R."/>
        </authorList>
    </citation>
    <scope>NUCLEOTIDE SEQUENCE</scope>
</reference>
<gene>
    <name evidence="1" type="ORF">GPM918_LOCUS7678</name>
    <name evidence="2" type="ORF">SRO942_LOCUS7678</name>
</gene>
<accession>A0A813YCG2</accession>
<evidence type="ECO:0000313" key="3">
    <source>
        <dbReference type="Proteomes" id="UP000663829"/>
    </source>
</evidence>
<dbReference type="AlphaFoldDB" id="A0A813YCG2"/>
<comment type="caution">
    <text evidence="1">The sequence shown here is derived from an EMBL/GenBank/DDBJ whole genome shotgun (WGS) entry which is preliminary data.</text>
</comment>
<dbReference type="Proteomes" id="UP000663829">
    <property type="component" value="Unassembled WGS sequence"/>
</dbReference>
<dbReference type="EMBL" id="CAJNOQ010001272">
    <property type="protein sequence ID" value="CAF0882313.1"/>
    <property type="molecule type" value="Genomic_DNA"/>
</dbReference>
<sequence>MVDLDSQSSHRLIIPSGTSTHQPSAFPVQQTFVFSSDLTTKQSRLPSTMTTTNLNGLTTIHFQHHQAHYLTSSSFSSTNVSSSSNIEQISLLSQTDITSFTMINNKPNETIVEGKEDMSMTVLIASLKYRLQEELSCLTSLLECCSGDG</sequence>
<evidence type="ECO:0000313" key="2">
    <source>
        <dbReference type="EMBL" id="CAF3668284.1"/>
    </source>
</evidence>
<organism evidence="1 3">
    <name type="scientific">Didymodactylos carnosus</name>
    <dbReference type="NCBI Taxonomy" id="1234261"/>
    <lineage>
        <taxon>Eukaryota</taxon>
        <taxon>Metazoa</taxon>
        <taxon>Spiralia</taxon>
        <taxon>Gnathifera</taxon>
        <taxon>Rotifera</taxon>
        <taxon>Eurotatoria</taxon>
        <taxon>Bdelloidea</taxon>
        <taxon>Philodinida</taxon>
        <taxon>Philodinidae</taxon>
        <taxon>Didymodactylos</taxon>
    </lineage>
</organism>
<evidence type="ECO:0000313" key="1">
    <source>
        <dbReference type="EMBL" id="CAF0882313.1"/>
    </source>
</evidence>
<proteinExistence type="predicted"/>